<accession>A0A1J8QDT5</accession>
<name>A0A1J8QDT5_9AGAM</name>
<gene>
    <name evidence="2" type="ORF">AZE42_02932</name>
</gene>
<dbReference type="Proteomes" id="UP000183567">
    <property type="component" value="Unassembled WGS sequence"/>
</dbReference>
<feature type="region of interest" description="Disordered" evidence="1">
    <location>
        <begin position="1"/>
        <end position="93"/>
    </location>
</feature>
<dbReference type="AlphaFoldDB" id="A0A1J8QDT5"/>
<dbReference type="OrthoDB" id="3250108at2759"/>
<feature type="compositionally biased region" description="Basic and acidic residues" evidence="1">
    <location>
        <begin position="72"/>
        <end position="93"/>
    </location>
</feature>
<evidence type="ECO:0000313" key="2">
    <source>
        <dbReference type="EMBL" id="OJA11745.1"/>
    </source>
</evidence>
<evidence type="ECO:0000313" key="3">
    <source>
        <dbReference type="Proteomes" id="UP000183567"/>
    </source>
</evidence>
<comment type="caution">
    <text evidence="2">The sequence shown here is derived from an EMBL/GenBank/DDBJ whole genome shotgun (WGS) entry which is preliminary data.</text>
</comment>
<proteinExistence type="predicted"/>
<organism evidence="2 3">
    <name type="scientific">Rhizopogon vesiculosus</name>
    <dbReference type="NCBI Taxonomy" id="180088"/>
    <lineage>
        <taxon>Eukaryota</taxon>
        <taxon>Fungi</taxon>
        <taxon>Dikarya</taxon>
        <taxon>Basidiomycota</taxon>
        <taxon>Agaricomycotina</taxon>
        <taxon>Agaricomycetes</taxon>
        <taxon>Agaricomycetidae</taxon>
        <taxon>Boletales</taxon>
        <taxon>Suillineae</taxon>
        <taxon>Rhizopogonaceae</taxon>
        <taxon>Rhizopogon</taxon>
    </lineage>
</organism>
<evidence type="ECO:0000256" key="1">
    <source>
        <dbReference type="SAM" id="MobiDB-lite"/>
    </source>
</evidence>
<sequence>MLSASSTSPMRPISHICISPKKASPEPSPTKPGRDDGGYRQRLLSPQCHFSDMVPKHSSPLRPADCPPPRGLHRDHPDLLKASSDRRAALGSRKVPDLRKELAIKNQRNKHLECRARFLSKIQESASPTEVFNPKATPESPIATDCTLPSLGLESPPVSFQSLAKKYNSPIAESRSRRHVWFEQMDSLLPIGKPTVDGKSGRRNLPSLEEIITRIGPTRPPPSMADNIILTSPTPRPFTLLGNDREAPITYSVSDTRPDINIGRLHMPIRRRQSSNPLPDARLRAMPSFSYSPSIEKTAAAVSGTRTNVRYALTEYNVHTLGRANTAREMMTTIRRRTSPPPPGLAHDLDQIRFKRHSAPAEMQLRGRSDFEHPNLSLPGAF</sequence>
<keyword evidence="3" id="KW-1185">Reference proteome</keyword>
<reference evidence="2 3" key="1">
    <citation type="submission" date="2016-03" db="EMBL/GenBank/DDBJ databases">
        <title>Comparative genomics of the ectomycorrhizal sister species Rhizopogon vinicolor and Rhizopogon vesiculosus (Basidiomycota: Boletales) reveals a divergence of the mating type B locus.</title>
        <authorList>
            <person name="Mujic A.B."/>
            <person name="Kuo A."/>
            <person name="Tritt A."/>
            <person name="Lipzen A."/>
            <person name="Chen C."/>
            <person name="Johnson J."/>
            <person name="Sharma A."/>
            <person name="Barry K."/>
            <person name="Grigoriev I.V."/>
            <person name="Spatafora J.W."/>
        </authorList>
    </citation>
    <scope>NUCLEOTIDE SEQUENCE [LARGE SCALE GENOMIC DNA]</scope>
    <source>
        <strain evidence="2 3">AM-OR11-056</strain>
    </source>
</reference>
<protein>
    <submittedName>
        <fullName evidence="2">Uncharacterized protein</fullName>
    </submittedName>
</protein>
<dbReference type="EMBL" id="LVVM01004950">
    <property type="protein sequence ID" value="OJA11745.1"/>
    <property type="molecule type" value="Genomic_DNA"/>
</dbReference>